<protein>
    <submittedName>
        <fullName evidence="1">Uncharacterized protein</fullName>
    </submittedName>
</protein>
<comment type="caution">
    <text evidence="1">The sequence shown here is derived from an EMBL/GenBank/DDBJ whole genome shotgun (WGS) entry which is preliminary data.</text>
</comment>
<accession>A0A3M7SWB3</accession>
<dbReference type="Proteomes" id="UP000276133">
    <property type="component" value="Unassembled WGS sequence"/>
</dbReference>
<sequence>MELSLEKVNFGKIFSIQLPNYHYSGSVQTGLVSMSLYFGKLKLPLRIFFNSSLCIKLILKLVSLQFVKIESSVAFEEGKLLFIFAVIILLKKLEIYLNLKPKLIGVQRFLSTKQSYFVILGKNPYFFLKDFEVKEKLSQKNNSSSLINVSRSIAIFSVIFKVSLKL</sequence>
<dbReference type="EMBL" id="REGN01000688">
    <property type="protein sequence ID" value="RNA40002.1"/>
    <property type="molecule type" value="Genomic_DNA"/>
</dbReference>
<keyword evidence="2" id="KW-1185">Reference proteome</keyword>
<name>A0A3M7SWB3_BRAPC</name>
<proteinExistence type="predicted"/>
<dbReference type="AlphaFoldDB" id="A0A3M7SWB3"/>
<reference evidence="1 2" key="1">
    <citation type="journal article" date="2018" name="Sci. Rep.">
        <title>Genomic signatures of local adaptation to the degree of environmental predictability in rotifers.</title>
        <authorList>
            <person name="Franch-Gras L."/>
            <person name="Hahn C."/>
            <person name="Garcia-Roger E.M."/>
            <person name="Carmona M.J."/>
            <person name="Serra M."/>
            <person name="Gomez A."/>
        </authorList>
    </citation>
    <scope>NUCLEOTIDE SEQUENCE [LARGE SCALE GENOMIC DNA]</scope>
    <source>
        <strain evidence="1">HYR1</strain>
    </source>
</reference>
<evidence type="ECO:0000313" key="2">
    <source>
        <dbReference type="Proteomes" id="UP000276133"/>
    </source>
</evidence>
<evidence type="ECO:0000313" key="1">
    <source>
        <dbReference type="EMBL" id="RNA40002.1"/>
    </source>
</evidence>
<organism evidence="1 2">
    <name type="scientific">Brachionus plicatilis</name>
    <name type="common">Marine rotifer</name>
    <name type="synonym">Brachionus muelleri</name>
    <dbReference type="NCBI Taxonomy" id="10195"/>
    <lineage>
        <taxon>Eukaryota</taxon>
        <taxon>Metazoa</taxon>
        <taxon>Spiralia</taxon>
        <taxon>Gnathifera</taxon>
        <taxon>Rotifera</taxon>
        <taxon>Eurotatoria</taxon>
        <taxon>Monogononta</taxon>
        <taxon>Pseudotrocha</taxon>
        <taxon>Ploima</taxon>
        <taxon>Brachionidae</taxon>
        <taxon>Brachionus</taxon>
    </lineage>
</organism>
<gene>
    <name evidence="1" type="ORF">BpHYR1_032930</name>
</gene>